<evidence type="ECO:0000256" key="11">
    <source>
        <dbReference type="ARBA" id="ARBA00023242"/>
    </source>
</evidence>
<dbReference type="Gene3D" id="1.10.532.10">
    <property type="entry name" value="STAT transcription factor, N-terminal domain"/>
    <property type="match status" value="1"/>
</dbReference>
<evidence type="ECO:0000256" key="12">
    <source>
        <dbReference type="PROSITE-ProRule" id="PRU00191"/>
    </source>
</evidence>
<dbReference type="SUPFAM" id="SSF55550">
    <property type="entry name" value="SH2 domain"/>
    <property type="match status" value="1"/>
</dbReference>
<feature type="domain" description="SH2" evidence="15">
    <location>
        <begin position="586"/>
        <end position="685"/>
    </location>
</feature>
<evidence type="ECO:0000256" key="5">
    <source>
        <dbReference type="ARBA" id="ARBA00022553"/>
    </source>
</evidence>
<dbReference type="InterPro" id="IPR048988">
    <property type="entry name" value="STAT_linker"/>
</dbReference>
<sequence length="784" mass="89841">MALWDKSQRLQGPLLEQMKQLYGPRFPIEVRHYLATWIEAQMWSDIDPDIPAHEPNARRLFEAMLIALQELIATYSANFITKTQLEALFAHMKGEYIQRPLELVRVVQMCLVTEAELVRKQEEFEKSNNRLTPSSNSNASQIQQLIQNIMSRTEGMETMYRTLTAKHESFQIHYQEGCRLEVMLHQGGGFPPDQLGKYRERKQLIDQIVAKDAEEMKRTIDDLGQRFLECLEEVGRTHHLVVAVELNNWKQSQRLFNHEDDPNRNELNSLQHWFESLAELLWRLRQLGKQLLITQSRAATPILQQNDQFHTITQHVTKYLQELISESFVLEKQPPQVIKTSNRFSATIRLLVGSKLQLHLNVPEVVGSIISEKQAKALLSDPSKVLSSSFTSGEIVNHQKAMEYNSQTGVLQCNFNYMQLRRIKRNSDRKSTEIVMEEKFTILFRSKFTIPGDELDIPVMCQSLPVVVIVHVTQQPAAEATIFWDNSFAEPNREPFVVPEVVSWPRVSEALNHYFQTISGRGLTPRNLDYLGRKLLGVVGMEEDIIQMSVTRQQMCRDQLRGRSFTFWEWFYKHLDLIKTTLKREWVEGLLEGFMDKIEAQSVLLQVQPGTFLVRFSDSEAGAASVTWVAETETGDKQTFHLAPWGKHDLTIRSFADRLHDLHHLIFLYPNRLKDEVFGPYYTPQRVEARNDGYLESQVTITMPGSHTRTPSNPASPAPSLYSFVGTPNPHSPYSMMSSGSSRQFNGTPDLTGFPIPDLGPSLGLNQASSFDELFDGSIPPPSN</sequence>
<dbReference type="GO" id="GO:0003700">
    <property type="term" value="F:DNA-binding transcription factor activity"/>
    <property type="evidence" value="ECO:0007669"/>
    <property type="project" value="InterPro"/>
</dbReference>
<dbReference type="eggNOG" id="KOG3667">
    <property type="taxonomic scope" value="Eukaryota"/>
</dbReference>
<feature type="region of interest" description="Disordered" evidence="14">
    <location>
        <begin position="705"/>
        <end position="724"/>
    </location>
</feature>
<feature type="compositionally biased region" description="Low complexity" evidence="14">
    <location>
        <begin position="733"/>
        <end position="742"/>
    </location>
</feature>
<evidence type="ECO:0000256" key="7">
    <source>
        <dbReference type="ARBA" id="ARBA00023015"/>
    </source>
</evidence>
<protein>
    <recommendedName>
        <fullName evidence="13">Signal transducer and activator of transcription</fullName>
    </recommendedName>
</protein>
<dbReference type="InterPro" id="IPR012345">
    <property type="entry name" value="STAT_TF_DNA-bd_N"/>
</dbReference>
<evidence type="ECO:0000313" key="16">
    <source>
        <dbReference type="EnsemblMetazoa" id="Aqu2.1.36465_001"/>
    </source>
</evidence>
<evidence type="ECO:0000256" key="13">
    <source>
        <dbReference type="RuleBase" id="RU046415"/>
    </source>
</evidence>
<dbReference type="Gene3D" id="1.10.238.10">
    <property type="entry name" value="EF-hand"/>
    <property type="match status" value="1"/>
</dbReference>
<keyword evidence="17" id="KW-1185">Reference proteome</keyword>
<evidence type="ECO:0000256" key="2">
    <source>
        <dbReference type="ARBA" id="ARBA00004496"/>
    </source>
</evidence>
<dbReference type="Proteomes" id="UP000007879">
    <property type="component" value="Unassembled WGS sequence"/>
</dbReference>
<dbReference type="GO" id="GO:0007165">
    <property type="term" value="P:signal transduction"/>
    <property type="evidence" value="ECO:0007669"/>
    <property type="project" value="InterPro"/>
</dbReference>
<dbReference type="Pfam" id="PF02865">
    <property type="entry name" value="STAT_int"/>
    <property type="match status" value="1"/>
</dbReference>
<dbReference type="Pfam" id="PF00017">
    <property type="entry name" value="SH2"/>
    <property type="match status" value="1"/>
</dbReference>
<dbReference type="InterPro" id="IPR015988">
    <property type="entry name" value="STAT_TF_CC"/>
</dbReference>
<accession>A0A1X7V840</accession>
<keyword evidence="6 12" id="KW-0727">SH2 domain</keyword>
<dbReference type="InterPro" id="IPR013800">
    <property type="entry name" value="STAT_TF_alpha"/>
</dbReference>
<evidence type="ECO:0000256" key="8">
    <source>
        <dbReference type="ARBA" id="ARBA00023125"/>
    </source>
</evidence>
<evidence type="ECO:0000256" key="4">
    <source>
        <dbReference type="ARBA" id="ARBA00022490"/>
    </source>
</evidence>
<keyword evidence="7 13" id="KW-0805">Transcription regulation</keyword>
<dbReference type="OrthoDB" id="19300at2759"/>
<dbReference type="InterPro" id="IPR036535">
    <property type="entry name" value="STAT_N_sf"/>
</dbReference>
<dbReference type="SMART" id="SM00964">
    <property type="entry name" value="STAT_int"/>
    <property type="match status" value="1"/>
</dbReference>
<evidence type="ECO:0000256" key="14">
    <source>
        <dbReference type="SAM" id="MobiDB-lite"/>
    </source>
</evidence>
<dbReference type="InterPro" id="IPR013799">
    <property type="entry name" value="STAT_TF_prot_interaction"/>
</dbReference>
<keyword evidence="9 13" id="KW-0010">Activator</keyword>
<reference evidence="16" key="2">
    <citation type="submission" date="2017-05" db="UniProtKB">
        <authorList>
            <consortium name="EnsemblMetazoa"/>
        </authorList>
    </citation>
    <scope>IDENTIFICATION</scope>
</reference>
<gene>
    <name evidence="16" type="primary">100641588</name>
</gene>
<dbReference type="InterPro" id="IPR036860">
    <property type="entry name" value="SH2_dom_sf"/>
</dbReference>
<evidence type="ECO:0000259" key="15">
    <source>
        <dbReference type="PROSITE" id="PS50001"/>
    </source>
</evidence>
<evidence type="ECO:0000256" key="10">
    <source>
        <dbReference type="ARBA" id="ARBA00023163"/>
    </source>
</evidence>
<dbReference type="CDD" id="cd14801">
    <property type="entry name" value="STAT_DBD"/>
    <property type="match status" value="1"/>
</dbReference>
<dbReference type="EnsemblMetazoa" id="XM_019994591.1">
    <property type="protein sequence ID" value="XP_019850150.1"/>
    <property type="gene ID" value="LOC100641588"/>
</dbReference>
<evidence type="ECO:0000256" key="9">
    <source>
        <dbReference type="ARBA" id="ARBA00023159"/>
    </source>
</evidence>
<reference evidence="17" key="1">
    <citation type="journal article" date="2010" name="Nature">
        <title>The Amphimedon queenslandica genome and the evolution of animal complexity.</title>
        <authorList>
            <person name="Srivastava M."/>
            <person name="Simakov O."/>
            <person name="Chapman J."/>
            <person name="Fahey B."/>
            <person name="Gauthier M.E."/>
            <person name="Mitros T."/>
            <person name="Richards G.S."/>
            <person name="Conaco C."/>
            <person name="Dacre M."/>
            <person name="Hellsten U."/>
            <person name="Larroux C."/>
            <person name="Putnam N.H."/>
            <person name="Stanke M."/>
            <person name="Adamska M."/>
            <person name="Darling A."/>
            <person name="Degnan S.M."/>
            <person name="Oakley T.H."/>
            <person name="Plachetzki D.C."/>
            <person name="Zhai Y."/>
            <person name="Adamski M."/>
            <person name="Calcino A."/>
            <person name="Cummins S.F."/>
            <person name="Goodstein D.M."/>
            <person name="Harris C."/>
            <person name="Jackson D.J."/>
            <person name="Leys S.P."/>
            <person name="Shu S."/>
            <person name="Woodcroft B.J."/>
            <person name="Vervoort M."/>
            <person name="Kosik K.S."/>
            <person name="Manning G."/>
            <person name="Degnan B.M."/>
            <person name="Rokhsar D.S."/>
        </authorList>
    </citation>
    <scope>NUCLEOTIDE SEQUENCE [LARGE SCALE GENOMIC DNA]</scope>
</reference>
<dbReference type="SUPFAM" id="SSF47655">
    <property type="entry name" value="STAT"/>
    <property type="match status" value="1"/>
</dbReference>
<dbReference type="AlphaFoldDB" id="A0A1X7V840"/>
<dbReference type="InterPro" id="IPR008967">
    <property type="entry name" value="p53-like_TF_DNA-bd_sf"/>
</dbReference>
<keyword evidence="4 13" id="KW-0963">Cytoplasm</keyword>
<dbReference type="Pfam" id="PF01017">
    <property type="entry name" value="STAT_alpha"/>
    <property type="match status" value="1"/>
</dbReference>
<comment type="subcellular location">
    <subcellularLocation>
        <location evidence="2 13">Cytoplasm</location>
    </subcellularLocation>
    <subcellularLocation>
        <location evidence="1 13">Nucleus</location>
    </subcellularLocation>
</comment>
<dbReference type="InterPro" id="IPR013801">
    <property type="entry name" value="STAT_TF_DNA-bd"/>
</dbReference>
<dbReference type="KEGG" id="aqu:100641588"/>
<dbReference type="GO" id="GO:0005737">
    <property type="term" value="C:cytoplasm"/>
    <property type="evidence" value="ECO:0007669"/>
    <property type="project" value="UniProtKB-SubCell"/>
</dbReference>
<evidence type="ECO:0000256" key="6">
    <source>
        <dbReference type="ARBA" id="ARBA00022999"/>
    </source>
</evidence>
<keyword evidence="11 13" id="KW-0539">Nucleus</keyword>
<proteinExistence type="inferred from homology"/>
<evidence type="ECO:0000256" key="3">
    <source>
        <dbReference type="ARBA" id="ARBA00005586"/>
    </source>
</evidence>
<dbReference type="InterPro" id="IPR000980">
    <property type="entry name" value="SH2"/>
</dbReference>
<evidence type="ECO:0000313" key="17">
    <source>
        <dbReference type="Proteomes" id="UP000007879"/>
    </source>
</evidence>
<dbReference type="EnsemblMetazoa" id="Aqu2.1.36465_001">
    <property type="protein sequence ID" value="Aqu2.1.36465_001"/>
    <property type="gene ID" value="Aqu2.1.36465"/>
</dbReference>
<dbReference type="SUPFAM" id="SSF48092">
    <property type="entry name" value="Transcription factor STAT-4 N-domain"/>
    <property type="match status" value="1"/>
</dbReference>
<feature type="compositionally biased region" description="Polar residues" evidence="14">
    <location>
        <begin position="705"/>
        <end position="715"/>
    </location>
</feature>
<dbReference type="PANTHER" id="PTHR11801">
    <property type="entry name" value="SIGNAL TRANSDUCER AND ACTIVATOR OF TRANSCRIPTION"/>
    <property type="match status" value="1"/>
</dbReference>
<dbReference type="InParanoid" id="A0A1X7V840"/>
<comment type="similarity">
    <text evidence="3 13">Belongs to the transcription factor STAT family.</text>
</comment>
<keyword evidence="8 13" id="KW-0238">DNA-binding</keyword>
<dbReference type="STRING" id="400682.A0A1X7V840"/>
<dbReference type="SUPFAM" id="SSF49417">
    <property type="entry name" value="p53-like transcription factors"/>
    <property type="match status" value="1"/>
</dbReference>
<feature type="region of interest" description="Disordered" evidence="14">
    <location>
        <begin position="733"/>
        <end position="760"/>
    </location>
</feature>
<dbReference type="GO" id="GO:0003677">
    <property type="term" value="F:DNA binding"/>
    <property type="evidence" value="ECO:0007669"/>
    <property type="project" value="UniProtKB-KW"/>
</dbReference>
<dbReference type="CDD" id="cd09919">
    <property type="entry name" value="SH2_STAT_family"/>
    <property type="match status" value="1"/>
</dbReference>
<dbReference type="Pfam" id="PF02864">
    <property type="entry name" value="STAT_bind"/>
    <property type="match status" value="1"/>
</dbReference>
<evidence type="ECO:0000256" key="1">
    <source>
        <dbReference type="ARBA" id="ARBA00004123"/>
    </source>
</evidence>
<dbReference type="Gene3D" id="3.30.505.10">
    <property type="entry name" value="SH2 domain"/>
    <property type="match status" value="1"/>
</dbReference>
<dbReference type="Gene3D" id="1.20.1050.20">
    <property type="entry name" value="STAT transcription factor, all-alpha domain"/>
    <property type="match status" value="1"/>
</dbReference>
<dbReference type="GO" id="GO:0005634">
    <property type="term" value="C:nucleus"/>
    <property type="evidence" value="ECO:0007669"/>
    <property type="project" value="UniProtKB-SubCell"/>
</dbReference>
<name>A0A1X7V840_AMPQE</name>
<dbReference type="Pfam" id="PF21354">
    <property type="entry name" value="STAT_linker"/>
    <property type="match status" value="1"/>
</dbReference>
<dbReference type="InterPro" id="IPR001217">
    <property type="entry name" value="STAT"/>
</dbReference>
<dbReference type="Gene3D" id="2.60.40.630">
    <property type="entry name" value="STAT transcription factor, DNA-binding domain"/>
    <property type="match status" value="1"/>
</dbReference>
<keyword evidence="10 13" id="KW-0804">Transcription</keyword>
<dbReference type="PROSITE" id="PS50001">
    <property type="entry name" value="SH2"/>
    <property type="match status" value="1"/>
</dbReference>
<organism evidence="16">
    <name type="scientific">Amphimedon queenslandica</name>
    <name type="common">Sponge</name>
    <dbReference type="NCBI Taxonomy" id="400682"/>
    <lineage>
        <taxon>Eukaryota</taxon>
        <taxon>Metazoa</taxon>
        <taxon>Porifera</taxon>
        <taxon>Demospongiae</taxon>
        <taxon>Heteroscleromorpha</taxon>
        <taxon>Haplosclerida</taxon>
        <taxon>Niphatidae</taxon>
        <taxon>Amphimedon</taxon>
    </lineage>
</organism>
<keyword evidence="5 13" id="KW-0597">Phosphoprotein</keyword>